<protein>
    <recommendedName>
        <fullName evidence="3">Small secreted protein</fullName>
    </recommendedName>
</protein>
<dbReference type="Proteomes" id="UP001500879">
    <property type="component" value="Unassembled WGS sequence"/>
</dbReference>
<name>A0ABP3I0D1_9ACTN</name>
<reference evidence="2" key="1">
    <citation type="journal article" date="2019" name="Int. J. Syst. Evol. Microbiol.">
        <title>The Global Catalogue of Microorganisms (GCM) 10K type strain sequencing project: providing services to taxonomists for standard genome sequencing and annotation.</title>
        <authorList>
            <consortium name="The Broad Institute Genomics Platform"/>
            <consortium name="The Broad Institute Genome Sequencing Center for Infectious Disease"/>
            <person name="Wu L."/>
            <person name="Ma J."/>
        </authorList>
    </citation>
    <scope>NUCLEOTIDE SEQUENCE [LARGE SCALE GENOMIC DNA]</scope>
    <source>
        <strain evidence="2">JCM 4788</strain>
    </source>
</reference>
<comment type="caution">
    <text evidence="1">The sequence shown here is derived from an EMBL/GenBank/DDBJ whole genome shotgun (WGS) entry which is preliminary data.</text>
</comment>
<dbReference type="PROSITE" id="PS51257">
    <property type="entry name" value="PROKAR_LIPOPROTEIN"/>
    <property type="match status" value="1"/>
</dbReference>
<organism evidence="1 2">
    <name type="scientific">Streptomyces luteireticuli</name>
    <dbReference type="NCBI Taxonomy" id="173858"/>
    <lineage>
        <taxon>Bacteria</taxon>
        <taxon>Bacillati</taxon>
        <taxon>Actinomycetota</taxon>
        <taxon>Actinomycetes</taxon>
        <taxon>Kitasatosporales</taxon>
        <taxon>Streptomycetaceae</taxon>
        <taxon>Streptomyces</taxon>
    </lineage>
</organism>
<evidence type="ECO:0000313" key="1">
    <source>
        <dbReference type="EMBL" id="GAA0385859.1"/>
    </source>
</evidence>
<evidence type="ECO:0000313" key="2">
    <source>
        <dbReference type="Proteomes" id="UP001500879"/>
    </source>
</evidence>
<sequence>MNKKLVAALSGGAALVLTLTGCGGGGDDSGKKRDEWAKQICDQMHPQVKKAKDAFASIVAVRGEEDSKKVQQTDSASFQTISDAYKSLASVVENGGVPPVTDGKTTQENAVKALNDLSGVFAGLKKQVDGLNTSDKAKFSDGLRDLAKKLDSLKGKGDDAINKLQSGELGQAMLKQPSCKKVESPK</sequence>
<proteinExistence type="predicted"/>
<accession>A0ABP3I0D1</accession>
<dbReference type="RefSeq" id="WP_344018896.1">
    <property type="nucleotide sequence ID" value="NZ_BAAABX010000004.1"/>
</dbReference>
<evidence type="ECO:0008006" key="3">
    <source>
        <dbReference type="Google" id="ProtNLM"/>
    </source>
</evidence>
<gene>
    <name evidence="1" type="ORF">GCM10010357_03320</name>
</gene>
<keyword evidence="2" id="KW-1185">Reference proteome</keyword>
<dbReference type="EMBL" id="BAAABX010000004">
    <property type="protein sequence ID" value="GAA0385859.1"/>
    <property type="molecule type" value="Genomic_DNA"/>
</dbReference>